<keyword evidence="4 6" id="KW-1133">Transmembrane helix</keyword>
<dbReference type="Proteomes" id="UP001597458">
    <property type="component" value="Unassembled WGS sequence"/>
</dbReference>
<proteinExistence type="predicted"/>
<feature type="transmembrane region" description="Helical" evidence="6">
    <location>
        <begin position="387"/>
        <end position="407"/>
    </location>
</feature>
<evidence type="ECO:0000256" key="5">
    <source>
        <dbReference type="ARBA" id="ARBA00023136"/>
    </source>
</evidence>
<evidence type="ECO:0000256" key="2">
    <source>
        <dbReference type="ARBA" id="ARBA00022475"/>
    </source>
</evidence>
<feature type="transmembrane region" description="Helical" evidence="6">
    <location>
        <begin position="480"/>
        <end position="498"/>
    </location>
</feature>
<accession>A0ABW5PTJ5</accession>
<gene>
    <name evidence="7" type="primary">spoVB</name>
    <name evidence="7" type="ORF">ACFSTF_12825</name>
</gene>
<evidence type="ECO:0000256" key="3">
    <source>
        <dbReference type="ARBA" id="ARBA00022692"/>
    </source>
</evidence>
<evidence type="ECO:0000256" key="1">
    <source>
        <dbReference type="ARBA" id="ARBA00004651"/>
    </source>
</evidence>
<keyword evidence="2" id="KW-1003">Cell membrane</keyword>
<sequence length="520" mass="57070">MSKQSFLKGSFILMLAGLVTKILGMINKIILARVIGNEGVGIYMMAYPTLLLTVTLTQLGLPVAISKMVAEADVLGDKQKIKRILVVSFTIVTVLSIVLATVMVILGPLLSHTVFTDSRTLYPLIAISPVIPIVGIASVLRGYFQGIRHMTPFAFSEVIEQIVRISLVAFLATILLPYGIEYAAGGAMISGVIGELVSLLYMLSMFKKNIGKPIKIDYIKTLKSGKKTCRELMDIALPSMGSRLIGSISSFLDPIITAQSLFIAGVSTVVATKQYGELAGYVIPFLTLPSFITHALYVSLIPTISEEHAKKNYHIIHFRLNQALKMSMLSGGISIVICYVFAEPLMALLYHSPESSHYVYLMAPFFIVFYLQGPLQAVLQALNLARAALINSFIGAVVKLVMIWALASKPEFGINGVALGIVISMLLVTLLHLATVIKVIGFSLETMDFIKEMSIIIASGMLATYLLNSVFTDWSMLPRTLTLIFIVFAFYLLLAFWLELISREELSNLPIIGKWIKIED</sequence>
<reference evidence="8" key="1">
    <citation type="journal article" date="2019" name="Int. J. Syst. Evol. Microbiol.">
        <title>The Global Catalogue of Microorganisms (GCM) 10K type strain sequencing project: providing services to taxonomists for standard genome sequencing and annotation.</title>
        <authorList>
            <consortium name="The Broad Institute Genomics Platform"/>
            <consortium name="The Broad Institute Genome Sequencing Center for Infectious Disease"/>
            <person name="Wu L."/>
            <person name="Ma J."/>
        </authorList>
    </citation>
    <scope>NUCLEOTIDE SEQUENCE [LARGE SCALE GENOMIC DNA]</scope>
    <source>
        <strain evidence="8">TISTR 2241</strain>
    </source>
</reference>
<dbReference type="PANTHER" id="PTHR30250">
    <property type="entry name" value="PST FAMILY PREDICTED COLANIC ACID TRANSPORTER"/>
    <property type="match status" value="1"/>
</dbReference>
<comment type="subcellular location">
    <subcellularLocation>
        <location evidence="1">Cell membrane</location>
        <topology evidence="1">Multi-pass membrane protein</topology>
    </subcellularLocation>
</comment>
<comment type="caution">
    <text evidence="7">The sequence shown here is derived from an EMBL/GenBank/DDBJ whole genome shotgun (WGS) entry which is preliminary data.</text>
</comment>
<feature type="transmembrane region" description="Helical" evidence="6">
    <location>
        <begin position="186"/>
        <end position="206"/>
    </location>
</feature>
<dbReference type="InterPro" id="IPR024923">
    <property type="entry name" value="PG_synth_SpoVB"/>
</dbReference>
<protein>
    <submittedName>
        <fullName evidence="7">Stage V sporulation protein B</fullName>
    </submittedName>
</protein>
<dbReference type="InterPro" id="IPR050833">
    <property type="entry name" value="Poly_Biosynth_Transport"/>
</dbReference>
<feature type="transmembrane region" description="Helical" evidence="6">
    <location>
        <begin position="12"/>
        <end position="35"/>
    </location>
</feature>
<keyword evidence="8" id="KW-1185">Reference proteome</keyword>
<dbReference type="EMBL" id="JBHUMR010000014">
    <property type="protein sequence ID" value="MFD2618193.1"/>
    <property type="molecule type" value="Genomic_DNA"/>
</dbReference>
<evidence type="ECO:0000313" key="7">
    <source>
        <dbReference type="EMBL" id="MFD2618193.1"/>
    </source>
</evidence>
<dbReference type="PIRSF" id="PIRSF038958">
    <property type="entry name" value="PG_synth_SpoVB"/>
    <property type="match status" value="1"/>
</dbReference>
<dbReference type="Pfam" id="PF01943">
    <property type="entry name" value="Polysacc_synt"/>
    <property type="match status" value="1"/>
</dbReference>
<dbReference type="RefSeq" id="WP_141190028.1">
    <property type="nucleotide sequence ID" value="NZ_JBHUMR010000014.1"/>
</dbReference>
<evidence type="ECO:0000256" key="6">
    <source>
        <dbReference type="SAM" id="Phobius"/>
    </source>
</evidence>
<feature type="transmembrane region" description="Helical" evidence="6">
    <location>
        <begin position="278"/>
        <end position="302"/>
    </location>
</feature>
<feature type="transmembrane region" description="Helical" evidence="6">
    <location>
        <begin position="251"/>
        <end position="272"/>
    </location>
</feature>
<feature type="transmembrane region" description="Helical" evidence="6">
    <location>
        <begin position="41"/>
        <end position="63"/>
    </location>
</feature>
<feature type="transmembrane region" description="Helical" evidence="6">
    <location>
        <begin position="449"/>
        <end position="468"/>
    </location>
</feature>
<feature type="transmembrane region" description="Helical" evidence="6">
    <location>
        <begin position="357"/>
        <end position="375"/>
    </location>
</feature>
<feature type="transmembrane region" description="Helical" evidence="6">
    <location>
        <begin position="413"/>
        <end position="437"/>
    </location>
</feature>
<name>A0ABW5PTJ5_9BACI</name>
<evidence type="ECO:0000313" key="8">
    <source>
        <dbReference type="Proteomes" id="UP001597458"/>
    </source>
</evidence>
<dbReference type="InterPro" id="IPR002797">
    <property type="entry name" value="Polysacc_synth"/>
</dbReference>
<keyword evidence="5 6" id="KW-0472">Membrane</keyword>
<organism evidence="7 8">
    <name type="scientific">Terrilactibacillus laevilacticus</name>
    <dbReference type="NCBI Taxonomy" id="1380157"/>
    <lineage>
        <taxon>Bacteria</taxon>
        <taxon>Bacillati</taxon>
        <taxon>Bacillota</taxon>
        <taxon>Bacilli</taxon>
        <taxon>Bacillales</taxon>
        <taxon>Bacillaceae</taxon>
        <taxon>Terrilactibacillus</taxon>
    </lineage>
</organism>
<evidence type="ECO:0000256" key="4">
    <source>
        <dbReference type="ARBA" id="ARBA00022989"/>
    </source>
</evidence>
<dbReference type="NCBIfam" id="TIGR02900">
    <property type="entry name" value="spore_V_B"/>
    <property type="match status" value="1"/>
</dbReference>
<dbReference type="InterPro" id="IPR014249">
    <property type="entry name" value="Spore_V_B"/>
</dbReference>
<dbReference type="PANTHER" id="PTHR30250:SF24">
    <property type="entry name" value="STAGE V SPORULATION PROTEIN B"/>
    <property type="match status" value="1"/>
</dbReference>
<keyword evidence="3 6" id="KW-0812">Transmembrane</keyword>
<feature type="transmembrane region" description="Helical" evidence="6">
    <location>
        <begin position="323"/>
        <end position="342"/>
    </location>
</feature>
<dbReference type="CDD" id="cd13124">
    <property type="entry name" value="MATE_SpoVB_like"/>
    <property type="match status" value="1"/>
</dbReference>
<feature type="transmembrane region" description="Helical" evidence="6">
    <location>
        <begin position="121"/>
        <end position="140"/>
    </location>
</feature>
<feature type="transmembrane region" description="Helical" evidence="6">
    <location>
        <begin position="161"/>
        <end position="180"/>
    </location>
</feature>
<feature type="transmembrane region" description="Helical" evidence="6">
    <location>
        <begin position="84"/>
        <end position="109"/>
    </location>
</feature>